<feature type="compositionally biased region" description="Low complexity" evidence="4">
    <location>
        <begin position="235"/>
        <end position="255"/>
    </location>
</feature>
<feature type="domain" description="LysM" evidence="6">
    <location>
        <begin position="257"/>
        <end position="301"/>
    </location>
</feature>
<gene>
    <name evidence="7" type="ORF">HF865_03675</name>
</gene>
<dbReference type="SUPFAM" id="SSF51445">
    <property type="entry name" value="(Trans)glycosidases"/>
    <property type="match status" value="1"/>
</dbReference>
<dbReference type="PANTHER" id="PTHR33734:SF22">
    <property type="entry name" value="MEMBRANE-BOUND LYTIC MUREIN TRANSGLYCOSYLASE D"/>
    <property type="match status" value="1"/>
</dbReference>
<dbReference type="InterPro" id="IPR017853">
    <property type="entry name" value="GH"/>
</dbReference>
<protein>
    <submittedName>
        <fullName evidence="7">LysM peptidoglycan-binding domain-containing protein</fullName>
    </submittedName>
</protein>
<keyword evidence="5" id="KW-0732">Signal</keyword>
<accession>A0AAW9ZF55</accession>
<dbReference type="PANTHER" id="PTHR33734">
    <property type="entry name" value="LYSM DOMAIN-CONTAINING GPI-ANCHORED PROTEIN 2"/>
    <property type="match status" value="1"/>
</dbReference>
<dbReference type="Gene3D" id="3.10.350.10">
    <property type="entry name" value="LysM domain"/>
    <property type="match status" value="1"/>
</dbReference>
<evidence type="ECO:0000313" key="8">
    <source>
        <dbReference type="Proteomes" id="UP000587270"/>
    </source>
</evidence>
<dbReference type="Pfam" id="PF01183">
    <property type="entry name" value="Glyco_hydro_25"/>
    <property type="match status" value="1"/>
</dbReference>
<evidence type="ECO:0000259" key="6">
    <source>
        <dbReference type="PROSITE" id="PS51782"/>
    </source>
</evidence>
<dbReference type="CDD" id="cd00118">
    <property type="entry name" value="LysM"/>
    <property type="match status" value="1"/>
</dbReference>
<organism evidence="7 8">
    <name type="scientific">Limosilactobacillus reuteri</name>
    <name type="common">Lactobacillus reuteri</name>
    <dbReference type="NCBI Taxonomy" id="1598"/>
    <lineage>
        <taxon>Bacteria</taxon>
        <taxon>Bacillati</taxon>
        <taxon>Bacillota</taxon>
        <taxon>Bacilli</taxon>
        <taxon>Lactobacillales</taxon>
        <taxon>Lactobacillaceae</taxon>
        <taxon>Limosilactobacillus</taxon>
    </lineage>
</organism>
<dbReference type="SMART" id="SM00287">
    <property type="entry name" value="SH3b"/>
    <property type="match status" value="1"/>
</dbReference>
<dbReference type="GO" id="GO:0003796">
    <property type="term" value="F:lysozyme activity"/>
    <property type="evidence" value="ECO:0007669"/>
    <property type="project" value="InterPro"/>
</dbReference>
<dbReference type="Proteomes" id="UP000587270">
    <property type="component" value="Unassembled WGS sequence"/>
</dbReference>
<evidence type="ECO:0000313" key="7">
    <source>
        <dbReference type="EMBL" id="NME21811.1"/>
    </source>
</evidence>
<dbReference type="SUPFAM" id="SSF54106">
    <property type="entry name" value="LysM domain"/>
    <property type="match status" value="1"/>
</dbReference>
<dbReference type="PROSITE" id="PS51782">
    <property type="entry name" value="LYSM"/>
    <property type="match status" value="1"/>
</dbReference>
<sequence length="401" mass="45100">MFHKNKLIKLLTVAIAAVFFVAAGSTAANAAVGDRGTDQSVYQGQFGKVGYGDEKFQIDQLGGTVNGWSTYTQWTYPYQVQSGIARGQHVHTYIWWQNVTTNAQADSVLNQLLPQVKTPRGSIVALDVESGYQNTWAIQHACDRIRQAGYTPMVYGYKNYLLNNTNLYYLSQHEQLWLAEYPDYAVRRYPNYHFFPSFNNVGVFQFTSTYIYGGLDGDVDLTGITDNGYTKNTNPTVTQPAQHPATTQKAQPQPAANTYTVRYGDSWWSIANRHGMNMYDLARINGKSINSVIYPGQVLRIRANAQTSQQSNNSGKVWRDNLGDVWHSEHGTFTSNTWLNLRWGARTSSARIALLNPGSTVKYDAWSSHDGYVWVRQPRQNGYGYVAVRNSATHEAFGSFK</sequence>
<name>A0AAW9ZF55_LIMRT</name>
<dbReference type="SMART" id="SM00257">
    <property type="entry name" value="LysM"/>
    <property type="match status" value="1"/>
</dbReference>
<evidence type="ECO:0000256" key="1">
    <source>
        <dbReference type="ARBA" id="ARBA00010646"/>
    </source>
</evidence>
<feature type="region of interest" description="Disordered" evidence="4">
    <location>
        <begin position="231"/>
        <end position="255"/>
    </location>
</feature>
<keyword evidence="3" id="KW-0326">Glycosidase</keyword>
<evidence type="ECO:0000256" key="3">
    <source>
        <dbReference type="ARBA" id="ARBA00023295"/>
    </source>
</evidence>
<feature type="signal peptide" evidence="5">
    <location>
        <begin position="1"/>
        <end position="30"/>
    </location>
</feature>
<dbReference type="InterPro" id="IPR018077">
    <property type="entry name" value="Glyco_hydro_fam25_subgr"/>
</dbReference>
<comment type="caution">
    <text evidence="7">The sequence shown here is derived from an EMBL/GenBank/DDBJ whole genome shotgun (WGS) entry which is preliminary data.</text>
</comment>
<evidence type="ECO:0000256" key="2">
    <source>
        <dbReference type="ARBA" id="ARBA00022801"/>
    </source>
</evidence>
<reference evidence="7 8" key="1">
    <citation type="submission" date="2020-04" db="EMBL/GenBank/DDBJ databases">
        <authorList>
            <person name="Hitch T.C.A."/>
            <person name="Wylensek D."/>
            <person name="Clavel T."/>
        </authorList>
    </citation>
    <scope>NUCLEOTIDE SEQUENCE [LARGE SCALE GENOMIC DNA]</scope>
    <source>
        <strain evidence="7 8">WCA-386-APC-4I</strain>
    </source>
</reference>
<dbReference type="Gene3D" id="2.30.30.40">
    <property type="entry name" value="SH3 Domains"/>
    <property type="match status" value="1"/>
</dbReference>
<proteinExistence type="inferred from homology"/>
<dbReference type="GO" id="GO:0008932">
    <property type="term" value="F:lytic endotransglycosylase activity"/>
    <property type="evidence" value="ECO:0007669"/>
    <property type="project" value="TreeGrafter"/>
</dbReference>
<evidence type="ECO:0000256" key="4">
    <source>
        <dbReference type="SAM" id="MobiDB-lite"/>
    </source>
</evidence>
<dbReference type="InterPro" id="IPR003646">
    <property type="entry name" value="SH3-like_bac-type"/>
</dbReference>
<feature type="chain" id="PRO_5043376251" evidence="5">
    <location>
        <begin position="31"/>
        <end position="401"/>
    </location>
</feature>
<dbReference type="GO" id="GO:0016998">
    <property type="term" value="P:cell wall macromolecule catabolic process"/>
    <property type="evidence" value="ECO:0007669"/>
    <property type="project" value="InterPro"/>
</dbReference>
<dbReference type="Gene3D" id="3.20.20.80">
    <property type="entry name" value="Glycosidases"/>
    <property type="match status" value="1"/>
</dbReference>
<dbReference type="RefSeq" id="WP_170090667.1">
    <property type="nucleotide sequence ID" value="NZ_JABAFN010000008.1"/>
</dbReference>
<dbReference type="InterPro" id="IPR002053">
    <property type="entry name" value="Glyco_hydro_25"/>
</dbReference>
<dbReference type="Pfam" id="PF01476">
    <property type="entry name" value="LysM"/>
    <property type="match status" value="1"/>
</dbReference>
<dbReference type="SMART" id="SM00641">
    <property type="entry name" value="Glyco_25"/>
    <property type="match status" value="1"/>
</dbReference>
<evidence type="ECO:0000256" key="5">
    <source>
        <dbReference type="SAM" id="SignalP"/>
    </source>
</evidence>
<dbReference type="InterPro" id="IPR036779">
    <property type="entry name" value="LysM_dom_sf"/>
</dbReference>
<keyword evidence="2" id="KW-0378">Hydrolase</keyword>
<dbReference type="GO" id="GO:0009253">
    <property type="term" value="P:peptidoglycan catabolic process"/>
    <property type="evidence" value="ECO:0007669"/>
    <property type="project" value="InterPro"/>
</dbReference>
<dbReference type="InterPro" id="IPR018392">
    <property type="entry name" value="LysM"/>
</dbReference>
<dbReference type="AlphaFoldDB" id="A0AAW9ZF55"/>
<dbReference type="EMBL" id="JABAFN010000008">
    <property type="protein sequence ID" value="NME21811.1"/>
    <property type="molecule type" value="Genomic_DNA"/>
</dbReference>
<comment type="similarity">
    <text evidence="1">Belongs to the glycosyl hydrolase 25 family.</text>
</comment>